<dbReference type="EMBL" id="BMJI01000007">
    <property type="protein sequence ID" value="GGC89955.1"/>
    <property type="molecule type" value="Genomic_DNA"/>
</dbReference>
<dbReference type="Proteomes" id="UP000597761">
    <property type="component" value="Unassembled WGS sequence"/>
</dbReference>
<proteinExistence type="predicted"/>
<sequence length="441" mass="49333">MSTADAYITNEREVGLPPLHLARKAVWDYYQVEFLPNGYPGRRTNGVLFAHPIYGPYVITDYLAQYRRTKNPTFLEAACRVADAAVDQMEVLHDGLVFMYDEEKAKVSSKKGTWYSGLTQSRYINVFTNLLAEPGTDRFREPLSAILASLTIPVENGGVARYTDNGGLIIEEYPSVFPNCTLNGWTRATCVIKDLAVSSGDENVWDIFAKSVRGIESVISLYDVPELANSRYKLEGDATLRLTVDGADIDVLDCRVLIPGSGTFAANAEGDPAGEVLKNGPVKLTDGRAHTLKVLLSRYSWPAPNRVLLTVDAPQDAKLAVAIGDGEYNPLASSPRVRSYRPTREFAVPAGESIVEVEVPWTEAEMVAHPTNFGKKIAGRQFNQYHFIHVDTLGEILTRTDSDILRYYRDRWDQYPSRWPELPAYQDEGLMLERFNVQKHQ</sequence>
<accession>A0ABQ1P2L7</accession>
<reference evidence="3" key="1">
    <citation type="journal article" date="2019" name="Int. J. Syst. Evol. Microbiol.">
        <title>The Global Catalogue of Microorganisms (GCM) 10K type strain sequencing project: providing services to taxonomists for standard genome sequencing and annotation.</title>
        <authorList>
            <consortium name="The Broad Institute Genomics Platform"/>
            <consortium name="The Broad Institute Genome Sequencing Center for Infectious Disease"/>
            <person name="Wu L."/>
            <person name="Ma J."/>
        </authorList>
    </citation>
    <scope>NUCLEOTIDE SEQUENCE [LARGE SCALE GENOMIC DNA]</scope>
    <source>
        <strain evidence="3">CGMCC 1.15480</strain>
    </source>
</reference>
<protein>
    <recommendedName>
        <fullName evidence="1">D-glucuronyl C5-epimerase C-terminal domain-containing protein</fullName>
    </recommendedName>
</protein>
<gene>
    <name evidence="2" type="ORF">GCM10011512_16140</name>
</gene>
<organism evidence="2 3">
    <name type="scientific">Tersicoccus solisilvae</name>
    <dbReference type="NCBI Taxonomy" id="1882339"/>
    <lineage>
        <taxon>Bacteria</taxon>
        <taxon>Bacillati</taxon>
        <taxon>Actinomycetota</taxon>
        <taxon>Actinomycetes</taxon>
        <taxon>Micrococcales</taxon>
        <taxon>Micrococcaceae</taxon>
        <taxon>Tersicoccus</taxon>
    </lineage>
</organism>
<comment type="caution">
    <text evidence="2">The sequence shown here is derived from an EMBL/GenBank/DDBJ whole genome shotgun (WGS) entry which is preliminary data.</text>
</comment>
<evidence type="ECO:0000313" key="2">
    <source>
        <dbReference type="EMBL" id="GGC89955.1"/>
    </source>
</evidence>
<name>A0ABQ1P2L7_9MICC</name>
<dbReference type="Pfam" id="PF06662">
    <property type="entry name" value="C5-epim_C"/>
    <property type="match status" value="1"/>
</dbReference>
<feature type="domain" description="D-glucuronyl C5-epimerase C-terminal" evidence="1">
    <location>
        <begin position="107"/>
        <end position="234"/>
    </location>
</feature>
<evidence type="ECO:0000313" key="3">
    <source>
        <dbReference type="Proteomes" id="UP000597761"/>
    </source>
</evidence>
<dbReference type="RefSeq" id="WP_188667824.1">
    <property type="nucleotide sequence ID" value="NZ_BMJI01000007.1"/>
</dbReference>
<dbReference type="InterPro" id="IPR010598">
    <property type="entry name" value="C5-epim_C"/>
</dbReference>
<keyword evidence="3" id="KW-1185">Reference proteome</keyword>
<evidence type="ECO:0000259" key="1">
    <source>
        <dbReference type="Pfam" id="PF06662"/>
    </source>
</evidence>